<dbReference type="EMBL" id="JACHHT010000001">
    <property type="protein sequence ID" value="MBB6520366.1"/>
    <property type="molecule type" value="Genomic_DNA"/>
</dbReference>
<dbReference type="InParanoid" id="A0A7X0MU87"/>
<protein>
    <recommendedName>
        <fullName evidence="3">Gluconate 2-dehydrogenase subunit 3 family protein</fullName>
    </recommendedName>
</protein>
<comment type="caution">
    <text evidence="1">The sequence shown here is derived from an EMBL/GenBank/DDBJ whole genome shotgun (WGS) entry which is preliminary data.</text>
</comment>
<keyword evidence="2" id="KW-1185">Reference proteome</keyword>
<dbReference type="AlphaFoldDB" id="A0A7X0MU87"/>
<accession>A0A7X0MU87</accession>
<evidence type="ECO:0000313" key="1">
    <source>
        <dbReference type="EMBL" id="MBB6520366.1"/>
    </source>
</evidence>
<sequence>MDRRHFLQVATLLGGAFATRALADLSGPAVSDSEALQPLATGPSIGELPANLFQIQERTDLAAMVEAVIPRTDTPGAVDAGVPNFVEHMVQHWLSDAERALFLKGFRALQVASREKHSREFSQLTMDQQLDFLEALEDEASGSPWYDFANVQRQYVEGAPFICQLKELTIFGFYSSEVGATQVLRHDPMPMQFDGEFVLNEDDSTWSMIRLM</sequence>
<dbReference type="Pfam" id="PF13618">
    <property type="entry name" value="Gluconate_2-dh3"/>
    <property type="match status" value="1"/>
</dbReference>
<reference evidence="1 2" key="1">
    <citation type="submission" date="2020-08" db="EMBL/GenBank/DDBJ databases">
        <title>Genomic Encyclopedia of Type Strains, Phase IV (KMG-IV): sequencing the most valuable type-strain genomes for metagenomic binning, comparative biology and taxonomic classification.</title>
        <authorList>
            <person name="Goeker M."/>
        </authorList>
    </citation>
    <scope>NUCLEOTIDE SEQUENCE [LARGE SCALE GENOMIC DNA]</scope>
    <source>
        <strain evidence="1 2">DSM 22368</strain>
    </source>
</reference>
<evidence type="ECO:0008006" key="3">
    <source>
        <dbReference type="Google" id="ProtNLM"/>
    </source>
</evidence>
<name>A0A7X0MU87_9GAMM</name>
<evidence type="ECO:0000313" key="2">
    <source>
        <dbReference type="Proteomes" id="UP000528457"/>
    </source>
</evidence>
<gene>
    <name evidence="1" type="ORF">HNR48_000644</name>
</gene>
<proteinExistence type="predicted"/>
<dbReference type="Proteomes" id="UP000528457">
    <property type="component" value="Unassembled WGS sequence"/>
</dbReference>
<organism evidence="1 2">
    <name type="scientific">Pseudoteredinibacter isoporae</name>
    <dbReference type="NCBI Taxonomy" id="570281"/>
    <lineage>
        <taxon>Bacteria</taxon>
        <taxon>Pseudomonadati</taxon>
        <taxon>Pseudomonadota</taxon>
        <taxon>Gammaproteobacteria</taxon>
        <taxon>Cellvibrionales</taxon>
        <taxon>Cellvibrionaceae</taxon>
        <taxon>Pseudoteredinibacter</taxon>
    </lineage>
</organism>
<dbReference type="InterPro" id="IPR027056">
    <property type="entry name" value="Gluconate_2DH_su3"/>
</dbReference>
<dbReference type="RefSeq" id="WP_166851465.1">
    <property type="nucleotide sequence ID" value="NZ_JAAONY010000001.1"/>
</dbReference>